<feature type="signal peptide" evidence="2">
    <location>
        <begin position="1"/>
        <end position="27"/>
    </location>
</feature>
<dbReference type="RefSeq" id="WP_309393452.1">
    <property type="nucleotide sequence ID" value="NZ_JADBEO010000038.1"/>
</dbReference>
<organism evidence="3 4">
    <name type="scientific">Chelatococcus sambhunathii</name>
    <dbReference type="NCBI Taxonomy" id="363953"/>
    <lineage>
        <taxon>Bacteria</taxon>
        <taxon>Pseudomonadati</taxon>
        <taxon>Pseudomonadota</taxon>
        <taxon>Alphaproteobacteria</taxon>
        <taxon>Hyphomicrobiales</taxon>
        <taxon>Chelatococcaceae</taxon>
        <taxon>Chelatococcus</taxon>
    </lineage>
</organism>
<evidence type="ECO:0000256" key="2">
    <source>
        <dbReference type="SAM" id="SignalP"/>
    </source>
</evidence>
<reference evidence="3" key="1">
    <citation type="submission" date="2020-10" db="EMBL/GenBank/DDBJ databases">
        <authorList>
            <person name="Abbas A."/>
            <person name="Razzaq R."/>
            <person name="Waqas M."/>
            <person name="Abbas N."/>
            <person name="Nielsen T.K."/>
            <person name="Hansen L.H."/>
            <person name="Hussain S."/>
            <person name="Shahid M."/>
        </authorList>
    </citation>
    <scope>NUCLEOTIDE SEQUENCE</scope>
    <source>
        <strain evidence="3">S14</strain>
    </source>
</reference>
<evidence type="ECO:0000313" key="3">
    <source>
        <dbReference type="EMBL" id="MDR4308042.1"/>
    </source>
</evidence>
<proteinExistence type="predicted"/>
<feature type="transmembrane region" description="Helical" evidence="1">
    <location>
        <begin position="95"/>
        <end position="112"/>
    </location>
</feature>
<keyword evidence="1" id="KW-1133">Transmembrane helix</keyword>
<name>A0ABU1DIU1_9HYPH</name>
<keyword evidence="1" id="KW-0812">Transmembrane</keyword>
<dbReference type="EMBL" id="JADBEO010000038">
    <property type="protein sequence ID" value="MDR4308042.1"/>
    <property type="molecule type" value="Genomic_DNA"/>
</dbReference>
<feature type="transmembrane region" description="Helical" evidence="1">
    <location>
        <begin position="201"/>
        <end position="223"/>
    </location>
</feature>
<keyword evidence="4" id="KW-1185">Reference proteome</keyword>
<evidence type="ECO:0000313" key="4">
    <source>
        <dbReference type="Proteomes" id="UP001181622"/>
    </source>
</evidence>
<comment type="caution">
    <text evidence="3">The sequence shown here is derived from an EMBL/GenBank/DDBJ whole genome shotgun (WGS) entry which is preliminary data.</text>
</comment>
<feature type="transmembrane region" description="Helical" evidence="1">
    <location>
        <begin position="157"/>
        <end position="181"/>
    </location>
</feature>
<feature type="chain" id="PRO_5046392185" evidence="2">
    <location>
        <begin position="28"/>
        <end position="259"/>
    </location>
</feature>
<accession>A0ABU1DIU1</accession>
<protein>
    <submittedName>
        <fullName evidence="3">Uncharacterized protein</fullName>
    </submittedName>
</protein>
<feature type="transmembrane region" description="Helical" evidence="1">
    <location>
        <begin position="51"/>
        <end position="74"/>
    </location>
</feature>
<sequence length="259" mass="27539">MTWRTRWFGAGAAAALILFATSADALAADMAIPAMFGLPSIKLRTIFVGVHLAGLCLGVGGVLVLDALLAKAVFRGVFYAHNRSLVRVLSQTTGLGLILLWASGFAILALYWRDHPELLDNPKIYAKVIIVSALTLNGWLVERFCEPLIHGDQDGPLLVTFSPSLRFLGVASGVFSAVSWYTAAMLGVMRELNGTVPAQTILIGWGCALAFGFAVALTAGLFIERRRLGGSAGTPAGWRGGSLSLTLSDIQLRRQAARG</sequence>
<dbReference type="Proteomes" id="UP001181622">
    <property type="component" value="Unassembled WGS sequence"/>
</dbReference>
<keyword evidence="1" id="KW-0472">Membrane</keyword>
<evidence type="ECO:0000256" key="1">
    <source>
        <dbReference type="SAM" id="Phobius"/>
    </source>
</evidence>
<keyword evidence="2" id="KW-0732">Signal</keyword>
<gene>
    <name evidence="3" type="ORF">IHQ68_15575</name>
</gene>